<keyword evidence="1" id="KW-1133">Transmembrane helix</keyword>
<protein>
    <submittedName>
        <fullName evidence="2">Uncharacterized protein</fullName>
    </submittedName>
</protein>
<dbReference type="Proteomes" id="UP001518925">
    <property type="component" value="Unassembled WGS sequence"/>
</dbReference>
<dbReference type="EMBL" id="JAFELM010000030">
    <property type="protein sequence ID" value="MBM6618276.1"/>
    <property type="molecule type" value="Genomic_DNA"/>
</dbReference>
<comment type="caution">
    <text evidence="2">The sequence shown here is derived from an EMBL/GenBank/DDBJ whole genome shotgun (WGS) entry which is preliminary data.</text>
</comment>
<evidence type="ECO:0000313" key="3">
    <source>
        <dbReference type="Proteomes" id="UP001518925"/>
    </source>
</evidence>
<keyword evidence="3" id="KW-1185">Reference proteome</keyword>
<keyword evidence="1" id="KW-0472">Membrane</keyword>
<name>A0ABS2DIF7_9BACI</name>
<feature type="transmembrane region" description="Helical" evidence="1">
    <location>
        <begin position="6"/>
        <end position="29"/>
    </location>
</feature>
<evidence type="ECO:0000256" key="1">
    <source>
        <dbReference type="SAM" id="Phobius"/>
    </source>
</evidence>
<evidence type="ECO:0000313" key="2">
    <source>
        <dbReference type="EMBL" id="MBM6618276.1"/>
    </source>
</evidence>
<keyword evidence="1" id="KW-0812">Transmembrane</keyword>
<sequence>MAQYFIDFTLVSLLIIGLTAILGVLLNGIGERFFGRGKAGFESVHHSTHTQLGWNNVGGKKKK</sequence>
<proteinExistence type="predicted"/>
<organism evidence="2 3">
    <name type="scientific">Bacillus suaedaesalsae</name>
    <dbReference type="NCBI Taxonomy" id="2810349"/>
    <lineage>
        <taxon>Bacteria</taxon>
        <taxon>Bacillati</taxon>
        <taxon>Bacillota</taxon>
        <taxon>Bacilli</taxon>
        <taxon>Bacillales</taxon>
        <taxon>Bacillaceae</taxon>
        <taxon>Bacillus</taxon>
    </lineage>
</organism>
<accession>A0ABS2DIF7</accession>
<reference evidence="2 3" key="1">
    <citation type="submission" date="2021-02" db="EMBL/GenBank/DDBJ databases">
        <title>Bacillus sp. RD4P76, an endophyte from a halophyte.</title>
        <authorList>
            <person name="Sun J.-Q."/>
        </authorList>
    </citation>
    <scope>NUCLEOTIDE SEQUENCE [LARGE SCALE GENOMIC DNA]</scope>
    <source>
        <strain evidence="2 3">RD4P76</strain>
    </source>
</reference>
<dbReference type="RefSeq" id="WP_204203629.1">
    <property type="nucleotide sequence ID" value="NZ_JAFELM010000030.1"/>
</dbReference>
<gene>
    <name evidence="2" type="ORF">JR050_11460</name>
</gene>